<proteinExistence type="predicted"/>
<gene>
    <name evidence="1" type="ORF">Gotri_024150</name>
</gene>
<evidence type="ECO:0000313" key="1">
    <source>
        <dbReference type="EMBL" id="MBA0761518.1"/>
    </source>
</evidence>
<keyword evidence="2" id="KW-1185">Reference proteome</keyword>
<protein>
    <submittedName>
        <fullName evidence="1">Uncharacterized protein</fullName>
    </submittedName>
</protein>
<accession>A0A7J9DLH5</accession>
<dbReference type="EMBL" id="JABEZW010000003">
    <property type="protein sequence ID" value="MBA0761518.1"/>
    <property type="molecule type" value="Genomic_DNA"/>
</dbReference>
<sequence>MVENDSDLVHHLLEVEGTLVGSLRTEKDCGQFDNDRRNLYEKYESKFEEGEAEGVDGALGAFYLIVSKDQMNWDFPIGPGHFGANGSFMMKRMSFKRMIRRSCRVETYSTKHEIDLPKNKTFFE</sequence>
<dbReference type="AlphaFoldDB" id="A0A7J9DLH5"/>
<comment type="caution">
    <text evidence="1">The sequence shown here is derived from an EMBL/GenBank/DDBJ whole genome shotgun (WGS) entry which is preliminary data.</text>
</comment>
<reference evidence="1 2" key="1">
    <citation type="journal article" date="2019" name="Genome Biol. Evol.">
        <title>Insights into the evolution of the New World diploid cottons (Gossypium, subgenus Houzingenia) based on genome sequencing.</title>
        <authorList>
            <person name="Grover C.E."/>
            <person name="Arick M.A. 2nd"/>
            <person name="Thrash A."/>
            <person name="Conover J.L."/>
            <person name="Sanders W.S."/>
            <person name="Peterson D.G."/>
            <person name="Frelichowski J.E."/>
            <person name="Scheffler J.A."/>
            <person name="Scheffler B.E."/>
            <person name="Wendel J.F."/>
        </authorList>
    </citation>
    <scope>NUCLEOTIDE SEQUENCE [LARGE SCALE GENOMIC DNA]</scope>
    <source>
        <strain evidence="1">8</strain>
        <tissue evidence="1">Leaf</tissue>
    </source>
</reference>
<organism evidence="1 2">
    <name type="scientific">Gossypium trilobum</name>
    <dbReference type="NCBI Taxonomy" id="34281"/>
    <lineage>
        <taxon>Eukaryota</taxon>
        <taxon>Viridiplantae</taxon>
        <taxon>Streptophyta</taxon>
        <taxon>Embryophyta</taxon>
        <taxon>Tracheophyta</taxon>
        <taxon>Spermatophyta</taxon>
        <taxon>Magnoliopsida</taxon>
        <taxon>eudicotyledons</taxon>
        <taxon>Gunneridae</taxon>
        <taxon>Pentapetalae</taxon>
        <taxon>rosids</taxon>
        <taxon>malvids</taxon>
        <taxon>Malvales</taxon>
        <taxon>Malvaceae</taxon>
        <taxon>Malvoideae</taxon>
        <taxon>Gossypium</taxon>
    </lineage>
</organism>
<evidence type="ECO:0000313" key="2">
    <source>
        <dbReference type="Proteomes" id="UP000593568"/>
    </source>
</evidence>
<dbReference type="Proteomes" id="UP000593568">
    <property type="component" value="Unassembled WGS sequence"/>
</dbReference>
<name>A0A7J9DLH5_9ROSI</name>